<dbReference type="InterPro" id="IPR007734">
    <property type="entry name" value="Heparan_SO4_2-O-STrfase"/>
</dbReference>
<name>A0ABP0FJM2_CLALP</name>
<evidence type="ECO:0000256" key="3">
    <source>
        <dbReference type="ARBA" id="ARBA00022679"/>
    </source>
</evidence>
<evidence type="ECO:0000256" key="7">
    <source>
        <dbReference type="ARBA" id="ARBA00023034"/>
    </source>
</evidence>
<dbReference type="Pfam" id="PF03567">
    <property type="entry name" value="Sulfotransfer_2"/>
    <property type="match status" value="1"/>
</dbReference>
<comment type="caution">
    <text evidence="10">The sequence shown here is derived from an EMBL/GenBank/DDBJ whole genome shotgun (WGS) entry which is preliminary data.</text>
</comment>
<evidence type="ECO:0000256" key="6">
    <source>
        <dbReference type="ARBA" id="ARBA00022989"/>
    </source>
</evidence>
<reference evidence="10 11" key="1">
    <citation type="submission" date="2024-02" db="EMBL/GenBank/DDBJ databases">
        <authorList>
            <person name="Daric V."/>
            <person name="Darras S."/>
        </authorList>
    </citation>
    <scope>NUCLEOTIDE SEQUENCE [LARGE SCALE GENOMIC DNA]</scope>
</reference>
<gene>
    <name evidence="10" type="ORF">CVLEPA_LOCUS8166</name>
</gene>
<evidence type="ECO:0008006" key="12">
    <source>
        <dbReference type="Google" id="ProtNLM"/>
    </source>
</evidence>
<keyword evidence="5" id="KW-0735">Signal-anchor</keyword>
<evidence type="ECO:0000256" key="9">
    <source>
        <dbReference type="ARBA" id="ARBA00023180"/>
    </source>
</evidence>
<dbReference type="PANTHER" id="PTHR12129:SF15">
    <property type="entry name" value="URONYL 2-SULFOTRANSFERASE"/>
    <property type="match status" value="1"/>
</dbReference>
<comment type="subcellular location">
    <subcellularLocation>
        <location evidence="1">Golgi apparatus membrane</location>
        <topology evidence="1">Single-pass type II membrane protein</topology>
    </subcellularLocation>
</comment>
<organism evidence="10 11">
    <name type="scientific">Clavelina lepadiformis</name>
    <name type="common">Light-bulb sea squirt</name>
    <name type="synonym">Ascidia lepadiformis</name>
    <dbReference type="NCBI Taxonomy" id="159417"/>
    <lineage>
        <taxon>Eukaryota</taxon>
        <taxon>Metazoa</taxon>
        <taxon>Chordata</taxon>
        <taxon>Tunicata</taxon>
        <taxon>Ascidiacea</taxon>
        <taxon>Aplousobranchia</taxon>
        <taxon>Clavelinidae</taxon>
        <taxon>Clavelina</taxon>
    </lineage>
</organism>
<evidence type="ECO:0000256" key="2">
    <source>
        <dbReference type="ARBA" id="ARBA00010569"/>
    </source>
</evidence>
<evidence type="ECO:0000313" key="11">
    <source>
        <dbReference type="Proteomes" id="UP001642483"/>
    </source>
</evidence>
<dbReference type="Gene3D" id="3.40.50.300">
    <property type="entry name" value="P-loop containing nucleotide triphosphate hydrolases"/>
    <property type="match status" value="1"/>
</dbReference>
<evidence type="ECO:0000256" key="5">
    <source>
        <dbReference type="ARBA" id="ARBA00022968"/>
    </source>
</evidence>
<evidence type="ECO:0000256" key="1">
    <source>
        <dbReference type="ARBA" id="ARBA00004323"/>
    </source>
</evidence>
<evidence type="ECO:0000256" key="4">
    <source>
        <dbReference type="ARBA" id="ARBA00022692"/>
    </source>
</evidence>
<evidence type="ECO:0000313" key="10">
    <source>
        <dbReference type="EMBL" id="CAK8678228.1"/>
    </source>
</evidence>
<keyword evidence="11" id="KW-1185">Reference proteome</keyword>
<keyword evidence="7" id="KW-0333">Golgi apparatus</keyword>
<dbReference type="InterPro" id="IPR005331">
    <property type="entry name" value="Sulfotransferase"/>
</dbReference>
<keyword evidence="6" id="KW-1133">Transmembrane helix</keyword>
<evidence type="ECO:0000256" key="8">
    <source>
        <dbReference type="ARBA" id="ARBA00023136"/>
    </source>
</evidence>
<accession>A0ABP0FJM2</accession>
<keyword evidence="9" id="KW-0325">Glycoprotein</keyword>
<keyword evidence="8" id="KW-0472">Membrane</keyword>
<proteinExistence type="inferred from homology"/>
<comment type="similarity">
    <text evidence="2">Belongs to the sulfotransferase 3 family.</text>
</comment>
<dbReference type="InterPro" id="IPR027417">
    <property type="entry name" value="P-loop_NTPase"/>
</dbReference>
<dbReference type="Proteomes" id="UP001642483">
    <property type="component" value="Unassembled WGS sequence"/>
</dbReference>
<keyword evidence="4" id="KW-0812">Transmembrane</keyword>
<protein>
    <recommendedName>
        <fullName evidence="12">Uronyl 2-sulfotransferase</fullName>
    </recommendedName>
</protein>
<sequence length="336" mass="40110">MLRKSCQCCYKRVIFILLCWLCLYVLLISHGKEEAKKQYFKSDNKMDEATLIQTSPTKEFQRIRNNPSMVIYNRVPKCASTVTRVVLAATQRLNAKKYQLHFESWPHIKQFLNASEEKDLVLKWMSFERPTVLIRHIHFIDFEKYGYHQPAYINIIRNPVDNFISSYYFTRFGFEGWSDSKVAKWLGVKPPSERYMSIEECLKQNLKKCMTKNRPKTLAFFCGNHKDCRTDSQWSLDEAKKNVEKYFTVVGIVEDYNNTLKLLEKTFPKFFGGMFGIYQKMKSNHDLPHARTAHKVDPPQYVKAKLREELHFQVEFYEFVRKRFYEQAKKFVQQDR</sequence>
<dbReference type="PANTHER" id="PTHR12129">
    <property type="entry name" value="HEPARAN SULFATE 2-O-SULFOTRANSFERASE"/>
    <property type="match status" value="1"/>
</dbReference>
<dbReference type="EMBL" id="CAWYQH010000046">
    <property type="protein sequence ID" value="CAK8678228.1"/>
    <property type="molecule type" value="Genomic_DNA"/>
</dbReference>
<keyword evidence="3" id="KW-0808">Transferase</keyword>
<dbReference type="SUPFAM" id="SSF52540">
    <property type="entry name" value="P-loop containing nucleoside triphosphate hydrolases"/>
    <property type="match status" value="1"/>
</dbReference>